<organism evidence="2 3">
    <name type="scientific">Taibaiella chishuiensis</name>
    <dbReference type="NCBI Taxonomy" id="1434707"/>
    <lineage>
        <taxon>Bacteria</taxon>
        <taxon>Pseudomonadati</taxon>
        <taxon>Bacteroidota</taxon>
        <taxon>Chitinophagia</taxon>
        <taxon>Chitinophagales</taxon>
        <taxon>Chitinophagaceae</taxon>
        <taxon>Taibaiella</taxon>
    </lineage>
</organism>
<dbReference type="OrthoDB" id="677427at2"/>
<accession>A0A2P8D9J2</accession>
<comment type="caution">
    <text evidence="2">The sequence shown here is derived from an EMBL/GenBank/DDBJ whole genome shotgun (WGS) entry which is preliminary data.</text>
</comment>
<dbReference type="AlphaFoldDB" id="A0A2P8D9J2"/>
<feature type="signal peptide" evidence="1">
    <location>
        <begin position="1"/>
        <end position="19"/>
    </location>
</feature>
<evidence type="ECO:0000313" key="2">
    <source>
        <dbReference type="EMBL" id="PSK93873.1"/>
    </source>
</evidence>
<sequence>MKRNILIALFLCGSLAASAQSNNSPDPRITAVYGTFASKLSTEQLAWLQVKLQRSQVVLEPYAQGETYPRLSSLKVVDKYIPGLQADNFAQPQQVNPLKYVISFQEQKDLRYRIDGTDYVLLIRKKN</sequence>
<keyword evidence="1" id="KW-0732">Signal</keyword>
<dbReference type="EMBL" id="PYGD01000001">
    <property type="protein sequence ID" value="PSK93873.1"/>
    <property type="molecule type" value="Genomic_DNA"/>
</dbReference>
<proteinExistence type="predicted"/>
<reference evidence="2 3" key="1">
    <citation type="submission" date="2018-03" db="EMBL/GenBank/DDBJ databases">
        <title>Genomic Encyclopedia of Type Strains, Phase III (KMG-III): the genomes of soil and plant-associated and newly described type strains.</title>
        <authorList>
            <person name="Whitman W."/>
        </authorList>
    </citation>
    <scope>NUCLEOTIDE SEQUENCE [LARGE SCALE GENOMIC DNA]</scope>
    <source>
        <strain evidence="2 3">CGMCC 1.12700</strain>
    </source>
</reference>
<dbReference type="Proteomes" id="UP000240572">
    <property type="component" value="Unassembled WGS sequence"/>
</dbReference>
<gene>
    <name evidence="2" type="ORF">B0I18_10121</name>
</gene>
<name>A0A2P8D9J2_9BACT</name>
<protein>
    <submittedName>
        <fullName evidence="2">Uncharacterized protein</fullName>
    </submittedName>
</protein>
<dbReference type="RefSeq" id="WP_106520619.1">
    <property type="nucleotide sequence ID" value="NZ_PYGD01000001.1"/>
</dbReference>
<evidence type="ECO:0000313" key="3">
    <source>
        <dbReference type="Proteomes" id="UP000240572"/>
    </source>
</evidence>
<evidence type="ECO:0000256" key="1">
    <source>
        <dbReference type="SAM" id="SignalP"/>
    </source>
</evidence>
<feature type="chain" id="PRO_5015186480" evidence="1">
    <location>
        <begin position="20"/>
        <end position="127"/>
    </location>
</feature>
<keyword evidence="3" id="KW-1185">Reference proteome</keyword>